<reference evidence="5 6" key="1">
    <citation type="journal article" date="2019" name="Nat. Ecol. Evol.">
        <title>Megaphylogeny resolves global patterns of mushroom evolution.</title>
        <authorList>
            <person name="Varga T."/>
            <person name="Krizsan K."/>
            <person name="Foldi C."/>
            <person name="Dima B."/>
            <person name="Sanchez-Garcia M."/>
            <person name="Sanchez-Ramirez S."/>
            <person name="Szollosi G.J."/>
            <person name="Szarkandi J.G."/>
            <person name="Papp V."/>
            <person name="Albert L."/>
            <person name="Andreopoulos W."/>
            <person name="Angelini C."/>
            <person name="Antonin V."/>
            <person name="Barry K.W."/>
            <person name="Bougher N.L."/>
            <person name="Buchanan P."/>
            <person name="Buyck B."/>
            <person name="Bense V."/>
            <person name="Catcheside P."/>
            <person name="Chovatia M."/>
            <person name="Cooper J."/>
            <person name="Damon W."/>
            <person name="Desjardin D."/>
            <person name="Finy P."/>
            <person name="Geml J."/>
            <person name="Haridas S."/>
            <person name="Hughes K."/>
            <person name="Justo A."/>
            <person name="Karasinski D."/>
            <person name="Kautmanova I."/>
            <person name="Kiss B."/>
            <person name="Kocsube S."/>
            <person name="Kotiranta H."/>
            <person name="LaButti K.M."/>
            <person name="Lechner B.E."/>
            <person name="Liimatainen K."/>
            <person name="Lipzen A."/>
            <person name="Lukacs Z."/>
            <person name="Mihaltcheva S."/>
            <person name="Morgado L.N."/>
            <person name="Niskanen T."/>
            <person name="Noordeloos M.E."/>
            <person name="Ohm R.A."/>
            <person name="Ortiz-Santana B."/>
            <person name="Ovrebo C."/>
            <person name="Racz N."/>
            <person name="Riley R."/>
            <person name="Savchenko A."/>
            <person name="Shiryaev A."/>
            <person name="Soop K."/>
            <person name="Spirin V."/>
            <person name="Szebenyi C."/>
            <person name="Tomsovsky M."/>
            <person name="Tulloss R.E."/>
            <person name="Uehling J."/>
            <person name="Grigoriev I.V."/>
            <person name="Vagvolgyi C."/>
            <person name="Papp T."/>
            <person name="Martin F.M."/>
            <person name="Miettinen O."/>
            <person name="Hibbett D.S."/>
            <person name="Nagy L.G."/>
        </authorList>
    </citation>
    <scope>NUCLEOTIDE SEQUENCE [LARGE SCALE GENOMIC DNA]</scope>
    <source>
        <strain evidence="5 6">HHB13444</strain>
    </source>
</reference>
<dbReference type="PANTHER" id="PTHR11552">
    <property type="entry name" value="GLUCOSE-METHANOL-CHOLINE GMC OXIDOREDUCTASE"/>
    <property type="match status" value="1"/>
</dbReference>
<organism evidence="5 6">
    <name type="scientific">Polyporus arcularius HHB13444</name>
    <dbReference type="NCBI Taxonomy" id="1314778"/>
    <lineage>
        <taxon>Eukaryota</taxon>
        <taxon>Fungi</taxon>
        <taxon>Dikarya</taxon>
        <taxon>Basidiomycota</taxon>
        <taxon>Agaricomycotina</taxon>
        <taxon>Agaricomycetes</taxon>
        <taxon>Polyporales</taxon>
        <taxon>Polyporaceae</taxon>
        <taxon>Polyporus</taxon>
    </lineage>
</organism>
<comment type="cofactor">
    <cofactor evidence="1 3">
        <name>FAD</name>
        <dbReference type="ChEBI" id="CHEBI:57692"/>
    </cofactor>
</comment>
<dbReference type="AlphaFoldDB" id="A0A5C3PKD8"/>
<feature type="binding site" evidence="3">
    <location>
        <begin position="532"/>
        <end position="533"/>
    </location>
    <ligand>
        <name>FAD</name>
        <dbReference type="ChEBI" id="CHEBI:57692"/>
    </ligand>
</feature>
<dbReference type="InParanoid" id="A0A5C3PKD8"/>
<evidence type="ECO:0000313" key="6">
    <source>
        <dbReference type="Proteomes" id="UP000308197"/>
    </source>
</evidence>
<dbReference type="Gene3D" id="3.30.560.10">
    <property type="entry name" value="Glucose Oxidase, domain 3"/>
    <property type="match status" value="1"/>
</dbReference>
<evidence type="ECO:0000256" key="3">
    <source>
        <dbReference type="PIRSR" id="PIRSR000137-2"/>
    </source>
</evidence>
<dbReference type="Pfam" id="PF00732">
    <property type="entry name" value="GMC_oxred_N"/>
    <property type="match status" value="1"/>
</dbReference>
<feature type="binding site" evidence="3">
    <location>
        <position position="229"/>
    </location>
    <ligand>
        <name>FAD</name>
        <dbReference type="ChEBI" id="CHEBI:57692"/>
    </ligand>
</feature>
<dbReference type="PANTHER" id="PTHR11552:SF78">
    <property type="entry name" value="GLUCOSE-METHANOL-CHOLINE OXIDOREDUCTASE N-TERMINAL DOMAIN-CONTAINING PROTEIN"/>
    <property type="match status" value="1"/>
</dbReference>
<feature type="binding site" evidence="3">
    <location>
        <begin position="15"/>
        <end position="16"/>
    </location>
    <ligand>
        <name>FAD</name>
        <dbReference type="ChEBI" id="CHEBI:57692"/>
    </ligand>
</feature>
<dbReference type="SUPFAM" id="SSF54373">
    <property type="entry name" value="FAD-linked reductases, C-terminal domain"/>
    <property type="match status" value="1"/>
</dbReference>
<sequence>MADQTFDIIIAGGGTSGCVVAGRLAAADPTLSILVIEAGPPTRDDDLHTQPARYRYHLRPETTTIKFHTAHESAALGGRAPVVPCGQCVGGGSSVNFTMYTRAAASDYDEWDTVHGNRGWSSGDLLPYLRKCETFEVEPGKPTHGYSGPLKVSYGGIFTEIGKEFLDVAAEYDTNRECSDDLNGLYDCNKYGRWPKWIDSKTGKRSDVAHHYIYNKNFQNVQILSGYHVKRIIFKDHRAVGVEYLPNKRFHPNAGSKVVVAHARRQVVLSAGAFGSPAILERSGIGAAAVLKKVGVPQIVDLPGVGENYQDHQVIFAPYVAAEETQTLDGIVTDNEAEVKKWTDQWKADGTGLMANNGLDSGIKLRPFKKDLDIIGDDFRKRWLEYYAASPDKAVMWLGSVALYQGDRSKVPVDKAFSIGWFLYHPVVIGKLHITSGEDVDAALDFYTGFLDDSADMALHKWGYKLSREFARRMPSYRGEVIGGHPNFPKGSKAVASLHDGPFPMSEPDIVYTAEDEKALEDYIRQVVSTAWHSLGTCAMKPRDNNGVVDSRLNVYGVDGLKVVDLSICPGNVAANTYSTAVVVGEKAAAIIGQDLGVPLDSDTTPQSIRAHL</sequence>
<evidence type="ECO:0000313" key="5">
    <source>
        <dbReference type="EMBL" id="TFK88808.1"/>
    </source>
</evidence>
<evidence type="ECO:0000259" key="4">
    <source>
        <dbReference type="PROSITE" id="PS00624"/>
    </source>
</evidence>
<dbReference type="InterPro" id="IPR007867">
    <property type="entry name" value="GMC_OxRtase_C"/>
</dbReference>
<dbReference type="Gene3D" id="3.50.50.60">
    <property type="entry name" value="FAD/NAD(P)-binding domain"/>
    <property type="match status" value="1"/>
</dbReference>
<feature type="domain" description="Glucose-methanol-choline oxidoreductase N-terminal" evidence="4">
    <location>
        <begin position="272"/>
        <end position="286"/>
    </location>
</feature>
<dbReference type="SUPFAM" id="SSF51905">
    <property type="entry name" value="FAD/NAD(P)-binding domain"/>
    <property type="match status" value="1"/>
</dbReference>
<dbReference type="InterPro" id="IPR000172">
    <property type="entry name" value="GMC_OxRdtase_N"/>
</dbReference>
<dbReference type="PIRSF" id="PIRSF000137">
    <property type="entry name" value="Alcohol_oxidase"/>
    <property type="match status" value="1"/>
</dbReference>
<dbReference type="Pfam" id="PF05199">
    <property type="entry name" value="GMC_oxred_C"/>
    <property type="match status" value="1"/>
</dbReference>
<dbReference type="STRING" id="1314778.A0A5C3PKD8"/>
<dbReference type="InterPro" id="IPR036188">
    <property type="entry name" value="FAD/NAD-bd_sf"/>
</dbReference>
<dbReference type="PROSITE" id="PS00624">
    <property type="entry name" value="GMC_OXRED_2"/>
    <property type="match status" value="1"/>
</dbReference>
<evidence type="ECO:0000256" key="2">
    <source>
        <dbReference type="ARBA" id="ARBA00010790"/>
    </source>
</evidence>
<comment type="similarity">
    <text evidence="2">Belongs to the GMC oxidoreductase family.</text>
</comment>
<accession>A0A5C3PKD8</accession>
<dbReference type="GO" id="GO:0050660">
    <property type="term" value="F:flavin adenine dinucleotide binding"/>
    <property type="evidence" value="ECO:0007669"/>
    <property type="project" value="InterPro"/>
</dbReference>
<dbReference type="EMBL" id="ML211098">
    <property type="protein sequence ID" value="TFK88808.1"/>
    <property type="molecule type" value="Genomic_DNA"/>
</dbReference>
<protein>
    <submittedName>
        <fullName evidence="5">GMC oxidoreductase</fullName>
    </submittedName>
</protein>
<proteinExistence type="inferred from homology"/>
<dbReference type="Proteomes" id="UP000308197">
    <property type="component" value="Unassembled WGS sequence"/>
</dbReference>
<keyword evidence="3" id="KW-0285">Flavoprotein</keyword>
<gene>
    <name evidence="5" type="ORF">K466DRAFT_598319</name>
</gene>
<keyword evidence="6" id="KW-1185">Reference proteome</keyword>
<evidence type="ECO:0000256" key="1">
    <source>
        <dbReference type="ARBA" id="ARBA00001974"/>
    </source>
</evidence>
<keyword evidence="3" id="KW-0274">FAD</keyword>
<name>A0A5C3PKD8_9APHY</name>
<dbReference type="GO" id="GO:0016614">
    <property type="term" value="F:oxidoreductase activity, acting on CH-OH group of donors"/>
    <property type="evidence" value="ECO:0007669"/>
    <property type="project" value="InterPro"/>
</dbReference>
<dbReference type="InterPro" id="IPR012132">
    <property type="entry name" value="GMC_OxRdtase"/>
</dbReference>